<accession>A0AAV7I5K0</accession>
<gene>
    <name evidence="2" type="ORF">KQX54_011853</name>
</gene>
<proteinExistence type="predicted"/>
<feature type="region of interest" description="Disordered" evidence="1">
    <location>
        <begin position="159"/>
        <end position="179"/>
    </location>
</feature>
<organism evidence="2 3">
    <name type="scientific">Cotesia glomerata</name>
    <name type="common">Lepidopteran parasitic wasp</name>
    <name type="synonym">Apanteles glomeratus</name>
    <dbReference type="NCBI Taxonomy" id="32391"/>
    <lineage>
        <taxon>Eukaryota</taxon>
        <taxon>Metazoa</taxon>
        <taxon>Ecdysozoa</taxon>
        <taxon>Arthropoda</taxon>
        <taxon>Hexapoda</taxon>
        <taxon>Insecta</taxon>
        <taxon>Pterygota</taxon>
        <taxon>Neoptera</taxon>
        <taxon>Endopterygota</taxon>
        <taxon>Hymenoptera</taxon>
        <taxon>Apocrita</taxon>
        <taxon>Ichneumonoidea</taxon>
        <taxon>Braconidae</taxon>
        <taxon>Microgastrinae</taxon>
        <taxon>Cotesia</taxon>
    </lineage>
</organism>
<feature type="compositionally biased region" description="Acidic residues" evidence="1">
    <location>
        <begin position="110"/>
        <end position="134"/>
    </location>
</feature>
<protein>
    <submittedName>
        <fullName evidence="2">Uncharacterized protein</fullName>
    </submittedName>
</protein>
<feature type="compositionally biased region" description="Polar residues" evidence="1">
    <location>
        <begin position="718"/>
        <end position="739"/>
    </location>
</feature>
<name>A0AAV7I5K0_COTGL</name>
<evidence type="ECO:0000313" key="3">
    <source>
        <dbReference type="Proteomes" id="UP000826195"/>
    </source>
</evidence>
<sequence>MDQFVLFRDREGNHHVCKSKALKSDARNKNEHLVDDIPVSVLCFNNDRKTLENLCINLNSKSPKIKLVDSNRHKKPVVRENKIMKTASLPPKQLIFNNYENAKDDFQEIPEEESEYEPTDSESDTESEASDPEPDININNNISVSSGVFDVTFDTPEKLQSPFNVPGNSACDDENLKTDSSKSKISKKNLCFYCKKLQSQLARHLEMKHAQEDLVKEFLSYGKNSQERKNAIAVNRKKGNFELFVDKDLNKDEKFVPDRRPVDAKNCSASYYAVCPDCKGVYTKNNLRHHIAQCPMQKNGSRGVMAKSRAAVGRIHHRADEVLRQEVIPRMSEDDVVRSIRYDLAIIICGNELCLRHRKEYRHKLIRANLRLCGRFLLFLQRKDPKITDFAAIYNPVYYHFIIKSIDEFAGINRRTGHYKTAGNATELTKHIKVIGELLKGEYIMSKEAEKKSNVDNFLTLCNTGFGNVINKTAMETLVARQRQRVVELPISNDILKISEYLGKVIDEHYNELKKGFSHLAWRKLSEAILSRMQVFNRRRAGESERLEITDMKSITAIKPDDEDYDTLTAEEKNSANEYMRVVIRGKLNSNVPIVLKKHWYSAIKLIVKYREQAGVSPENPYVFGIKGRSDQSFLVATKLLNMFSKECGAAKPALLRGTPLRKHAATKCAQLGLDDAKTAHFAKFMGHNINIHKDIYQQPVLKKDILGISKVLERAQKPSSTVTSGALENDASLNNQDSSLDKNNRTFESLPETENEPEETNSASMEISPSDDDENSTSQPRSSFGDQNYGYNHDTKKSPVVSRVPWTNEEIKNLKHCRLLQRFVIYKVNMVF</sequence>
<feature type="compositionally biased region" description="Polar residues" evidence="1">
    <location>
        <begin position="777"/>
        <end position="791"/>
    </location>
</feature>
<dbReference type="PANTHER" id="PTHR33480">
    <property type="entry name" value="SET DOMAIN-CONTAINING PROTEIN-RELATED"/>
    <property type="match status" value="1"/>
</dbReference>
<keyword evidence="3" id="KW-1185">Reference proteome</keyword>
<evidence type="ECO:0000313" key="2">
    <source>
        <dbReference type="EMBL" id="KAH0546594.1"/>
    </source>
</evidence>
<feature type="region of interest" description="Disordered" evidence="1">
    <location>
        <begin position="718"/>
        <end position="799"/>
    </location>
</feature>
<dbReference type="AlphaFoldDB" id="A0AAV7I5K0"/>
<evidence type="ECO:0000256" key="1">
    <source>
        <dbReference type="SAM" id="MobiDB-lite"/>
    </source>
</evidence>
<comment type="caution">
    <text evidence="2">The sequence shown here is derived from an EMBL/GenBank/DDBJ whole genome shotgun (WGS) entry which is preliminary data.</text>
</comment>
<reference evidence="2 3" key="1">
    <citation type="journal article" date="2021" name="J. Hered.">
        <title>A chromosome-level genome assembly of the parasitoid wasp, Cotesia glomerata (Hymenoptera: Braconidae).</title>
        <authorList>
            <person name="Pinto B.J."/>
            <person name="Weis J.J."/>
            <person name="Gamble T."/>
            <person name="Ode P.J."/>
            <person name="Paul R."/>
            <person name="Zaspel J.M."/>
        </authorList>
    </citation>
    <scope>NUCLEOTIDE SEQUENCE [LARGE SCALE GENOMIC DNA]</scope>
    <source>
        <strain evidence="2">CgM1</strain>
    </source>
</reference>
<feature type="region of interest" description="Disordered" evidence="1">
    <location>
        <begin position="110"/>
        <end position="141"/>
    </location>
</feature>
<dbReference type="EMBL" id="JAHXZJ010002237">
    <property type="protein sequence ID" value="KAH0546594.1"/>
    <property type="molecule type" value="Genomic_DNA"/>
</dbReference>
<dbReference type="PANTHER" id="PTHR33480:SF1">
    <property type="entry name" value="TYR RECOMBINASE DOMAIN-CONTAINING PROTEIN"/>
    <property type="match status" value="1"/>
</dbReference>
<dbReference type="Proteomes" id="UP000826195">
    <property type="component" value="Unassembled WGS sequence"/>
</dbReference>